<dbReference type="InterPro" id="IPR000277">
    <property type="entry name" value="Cys/Met-Metab_PyrdxlP-dep_enz"/>
</dbReference>
<dbReference type="Proteomes" id="UP000246569">
    <property type="component" value="Unassembled WGS sequence"/>
</dbReference>
<comment type="caution">
    <text evidence="10">The sequence shown here is derived from an EMBL/GenBank/DDBJ whole genome shotgun (WGS) entry which is preliminary data.</text>
</comment>
<reference evidence="10 11" key="1">
    <citation type="submission" date="2018-05" db="EMBL/GenBank/DDBJ databases">
        <title>Genomic Encyclopedia of Type Strains, Phase IV (KMG-IV): sequencing the most valuable type-strain genomes for metagenomic binning, comparative biology and taxonomic classification.</title>
        <authorList>
            <person name="Goeker M."/>
        </authorList>
    </citation>
    <scope>NUCLEOTIDE SEQUENCE [LARGE SCALE GENOMIC DNA]</scope>
    <source>
        <strain evidence="10 11">DSM 23606</strain>
    </source>
</reference>
<dbReference type="GO" id="GO:0030170">
    <property type="term" value="F:pyridoxal phosphate binding"/>
    <property type="evidence" value="ECO:0007669"/>
    <property type="project" value="InterPro"/>
</dbReference>
<dbReference type="SUPFAM" id="SSF53383">
    <property type="entry name" value="PLP-dependent transferases"/>
    <property type="match status" value="1"/>
</dbReference>
<gene>
    <name evidence="10" type="ORF">C7443_105293</name>
</gene>
<feature type="modified residue" description="N6-(pyridoxal phosphate)lysine" evidence="8">
    <location>
        <position position="201"/>
    </location>
</feature>
<dbReference type="InterPro" id="IPR015422">
    <property type="entry name" value="PyrdxlP-dep_Trfase_small"/>
</dbReference>
<dbReference type="PROSITE" id="PS00868">
    <property type="entry name" value="CYS_MET_METAB_PP"/>
    <property type="match status" value="1"/>
</dbReference>
<keyword evidence="3 8" id="KW-0663">Pyridoxal phosphate</keyword>
<dbReference type="Pfam" id="PF01053">
    <property type="entry name" value="Cys_Met_Meta_PP"/>
    <property type="match status" value="1"/>
</dbReference>
<comment type="catalytic activity">
    <reaction evidence="6">
        <text>L,L-cystathionine + H2O = L-homocysteine + pyruvate + NH4(+)</text>
        <dbReference type="Rhea" id="RHEA:13965"/>
        <dbReference type="ChEBI" id="CHEBI:15361"/>
        <dbReference type="ChEBI" id="CHEBI:15377"/>
        <dbReference type="ChEBI" id="CHEBI:28938"/>
        <dbReference type="ChEBI" id="CHEBI:58161"/>
        <dbReference type="ChEBI" id="CHEBI:58199"/>
    </reaction>
</comment>
<dbReference type="GO" id="GO:0019346">
    <property type="term" value="P:transsulfuration"/>
    <property type="evidence" value="ECO:0007669"/>
    <property type="project" value="InterPro"/>
</dbReference>
<dbReference type="GO" id="GO:0019450">
    <property type="term" value="P:L-cysteine catabolic process to pyruvate"/>
    <property type="evidence" value="ECO:0007669"/>
    <property type="project" value="TreeGrafter"/>
</dbReference>
<comment type="similarity">
    <text evidence="2 9">Belongs to the trans-sulfuration enzymes family.</text>
</comment>
<proteinExistence type="inferred from homology"/>
<evidence type="ECO:0000256" key="4">
    <source>
        <dbReference type="ARBA" id="ARBA00023239"/>
    </source>
</evidence>
<dbReference type="PIRSF" id="PIRSF001434">
    <property type="entry name" value="CGS"/>
    <property type="match status" value="1"/>
</dbReference>
<protein>
    <submittedName>
        <fullName evidence="10">Cystathionine beta-lyase</fullName>
    </submittedName>
</protein>
<evidence type="ECO:0000256" key="9">
    <source>
        <dbReference type="RuleBase" id="RU362118"/>
    </source>
</evidence>
<organism evidence="10 11">
    <name type="scientific">Plasticicumulans acidivorans</name>
    <dbReference type="NCBI Taxonomy" id="886464"/>
    <lineage>
        <taxon>Bacteria</taxon>
        <taxon>Pseudomonadati</taxon>
        <taxon>Pseudomonadota</taxon>
        <taxon>Gammaproteobacteria</taxon>
        <taxon>Candidatus Competibacteraceae</taxon>
        <taxon>Plasticicumulans</taxon>
    </lineage>
</organism>
<dbReference type="Gene3D" id="3.40.640.10">
    <property type="entry name" value="Type I PLP-dependent aspartate aminotransferase-like (Major domain)"/>
    <property type="match status" value="1"/>
</dbReference>
<keyword evidence="4 10" id="KW-0456">Lyase</keyword>
<evidence type="ECO:0000256" key="1">
    <source>
        <dbReference type="ARBA" id="ARBA00001933"/>
    </source>
</evidence>
<comment type="catalytic activity">
    <reaction evidence="7">
        <text>an S-substituted L-cysteine + H2O = a thiol + pyruvate + NH4(+)</text>
        <dbReference type="Rhea" id="RHEA:18121"/>
        <dbReference type="ChEBI" id="CHEBI:15361"/>
        <dbReference type="ChEBI" id="CHEBI:15377"/>
        <dbReference type="ChEBI" id="CHEBI:28938"/>
        <dbReference type="ChEBI" id="CHEBI:29256"/>
        <dbReference type="ChEBI" id="CHEBI:58717"/>
        <dbReference type="EC" id="4.4.1.13"/>
    </reaction>
</comment>
<dbReference type="InterPro" id="IPR054542">
    <property type="entry name" value="Cys_met_metab_PP"/>
</dbReference>
<dbReference type="InterPro" id="IPR015421">
    <property type="entry name" value="PyrdxlP-dep_Trfase_major"/>
</dbReference>
<evidence type="ECO:0000256" key="8">
    <source>
        <dbReference type="PIRSR" id="PIRSR001434-2"/>
    </source>
</evidence>
<dbReference type="AlphaFoldDB" id="A0A317MWM3"/>
<dbReference type="EMBL" id="QGTJ01000005">
    <property type="protein sequence ID" value="PWV61859.1"/>
    <property type="molecule type" value="Genomic_DNA"/>
</dbReference>
<dbReference type="RefSeq" id="WP_110018639.1">
    <property type="nucleotide sequence ID" value="NZ_QGTJ01000005.1"/>
</dbReference>
<accession>A0A317MWM3</accession>
<dbReference type="FunFam" id="3.40.640.10:FF:000046">
    <property type="entry name" value="Cystathionine gamma-lyase"/>
    <property type="match status" value="1"/>
</dbReference>
<evidence type="ECO:0000313" key="11">
    <source>
        <dbReference type="Proteomes" id="UP000246569"/>
    </source>
</evidence>
<dbReference type="InterPro" id="IPR015424">
    <property type="entry name" value="PyrdxlP-dep_Trfase"/>
</dbReference>
<sequence>MHDDTRLAHIGRHGTEPLGLVNPPVCHASTILFPSFDAFEGKAPVPITYGRHGTSTHFALQEALSELEGGAGAVLVPSGLAACTLAIQALVAAGDHILVTDSVYGPTRAFCDQALRRCGVETTYFAPELGAGIAELMRPNTRLVFVESPGSLTFEIQDLPAIAAAAHARGVRVVIDNTWGAGYFHKPLALGADISVQALTKYVGGHSDLMLGALICTAETLPAVQAQARLQGNATAPDDVFLALRGLRTLGTRLKAHDASGRRVAEWLGGQPMVRRVIHPACTDHPQHALWRRDFSGACGLFAFELESCRREQLAALFDGLRLFGMGYSWGGYESLLIVAHPPRSVCKPGNEWPLLRIHVGLEDPADLIADLHEGLQRWQSA</sequence>
<keyword evidence="11" id="KW-1185">Reference proteome</keyword>
<comment type="pathway">
    <text evidence="5">Amino-acid biosynthesis; L-methionine biosynthesis via de novo pathway; L-homocysteine from L-cystathionine: step 1/1.</text>
</comment>
<dbReference type="OrthoDB" id="9805807at2"/>
<comment type="cofactor">
    <cofactor evidence="1 9">
        <name>pyridoxal 5'-phosphate</name>
        <dbReference type="ChEBI" id="CHEBI:597326"/>
    </cofactor>
</comment>
<name>A0A317MWM3_9GAMM</name>
<dbReference type="PANTHER" id="PTHR43500:SF1">
    <property type="entry name" value="CYSTATHIONINE BETA-LYASE-RELATED"/>
    <property type="match status" value="1"/>
</dbReference>
<dbReference type="NCBIfam" id="TIGR01324">
    <property type="entry name" value="cysta_beta_ly_B"/>
    <property type="match status" value="1"/>
</dbReference>
<evidence type="ECO:0000256" key="2">
    <source>
        <dbReference type="ARBA" id="ARBA00009077"/>
    </source>
</evidence>
<dbReference type="PANTHER" id="PTHR43500">
    <property type="entry name" value="CYSTATHIONINE BETA-LYASE-RELATED"/>
    <property type="match status" value="1"/>
</dbReference>
<dbReference type="Gene3D" id="3.90.1150.10">
    <property type="entry name" value="Aspartate Aminotransferase, domain 1"/>
    <property type="match status" value="1"/>
</dbReference>
<evidence type="ECO:0000256" key="5">
    <source>
        <dbReference type="ARBA" id="ARBA00046315"/>
    </source>
</evidence>
<evidence type="ECO:0000256" key="7">
    <source>
        <dbReference type="ARBA" id="ARBA00047625"/>
    </source>
</evidence>
<evidence type="ECO:0000313" key="10">
    <source>
        <dbReference type="EMBL" id="PWV61859.1"/>
    </source>
</evidence>
<evidence type="ECO:0000256" key="3">
    <source>
        <dbReference type="ARBA" id="ARBA00022898"/>
    </source>
</evidence>
<evidence type="ECO:0000256" key="6">
    <source>
        <dbReference type="ARBA" id="ARBA00047517"/>
    </source>
</evidence>
<dbReference type="GO" id="GO:0047804">
    <property type="term" value="F:cysteine-S-conjugate beta-lyase activity"/>
    <property type="evidence" value="ECO:0007669"/>
    <property type="project" value="UniProtKB-EC"/>
</dbReference>
<dbReference type="InterPro" id="IPR006233">
    <property type="entry name" value="Cys_b_lyase_bac"/>
</dbReference>